<keyword evidence="4" id="KW-0812">Transmembrane</keyword>
<organism evidence="6 7">
    <name type="scientific">Viridothelium virens</name>
    <name type="common">Speckled blister lichen</name>
    <name type="synonym">Trypethelium virens</name>
    <dbReference type="NCBI Taxonomy" id="1048519"/>
    <lineage>
        <taxon>Eukaryota</taxon>
        <taxon>Fungi</taxon>
        <taxon>Dikarya</taxon>
        <taxon>Ascomycota</taxon>
        <taxon>Pezizomycotina</taxon>
        <taxon>Dothideomycetes</taxon>
        <taxon>Dothideomycetes incertae sedis</taxon>
        <taxon>Trypetheliales</taxon>
        <taxon>Trypetheliaceae</taxon>
        <taxon>Viridothelium</taxon>
    </lineage>
</organism>
<dbReference type="EMBL" id="ML991811">
    <property type="protein sequence ID" value="KAF2232969.1"/>
    <property type="molecule type" value="Genomic_DNA"/>
</dbReference>
<proteinExistence type="inferred from homology"/>
<feature type="transmembrane region" description="Helical" evidence="4">
    <location>
        <begin position="83"/>
        <end position="104"/>
    </location>
</feature>
<dbReference type="PANTHER" id="PTHR11360">
    <property type="entry name" value="MONOCARBOXYLATE TRANSPORTER"/>
    <property type="match status" value="1"/>
</dbReference>
<comment type="subcellular location">
    <subcellularLocation>
        <location evidence="1">Membrane</location>
        <topology evidence="1">Multi-pass membrane protein</topology>
    </subcellularLocation>
</comment>
<evidence type="ECO:0000256" key="4">
    <source>
        <dbReference type="SAM" id="Phobius"/>
    </source>
</evidence>
<feature type="region of interest" description="Disordered" evidence="3">
    <location>
        <begin position="26"/>
        <end position="74"/>
    </location>
</feature>
<dbReference type="Pfam" id="PF07690">
    <property type="entry name" value="MFS_1"/>
    <property type="match status" value="1"/>
</dbReference>
<keyword evidence="7" id="KW-1185">Reference proteome</keyword>
<sequence>MPAKIEQLAHMPLVWHRPELTRKYSKEPIPAAPLTLPPADDRPWPAHRGPSFDSPVDEKSRPSPASNASSDEGITYPEGGLEAWLVVLGSFMGTFASFGMMNTIGTFQAYISTHQLSGYRADQIGWIFSMYAFLSFFCGVQIGPIFDAKGPRLLVFAGSALIVASMLLLGVCTAYWHFLVVFGVLGGAGTSLIFTPAFASIGHFFLRKRGAATGLAAAGGSLGGVIFPLMLQRLFPRVGFAWATRILGFIFLASCAIANLLIRSRLPPEPGSSVLPDFRIFRQVAFAFTTAGVFFLEWGLFLPIAYLTSFGQESGAMSDAFAYQIMAVFNAASCFGRWASGWLADAIGRYNSMLVMLLLCGGSALTMWLPGTVLAVSSPGKSAITPLAIVFSIIFGFASGSGISLAPVCVGQQCVTEEYGRYFATCYTVVSFSTLTGIPMGGALIKACGGSYWGVAAFTGASYAASFVCFAWARVLNVGWELRGKY</sequence>
<dbReference type="PROSITE" id="PS50850">
    <property type="entry name" value="MFS"/>
    <property type="match status" value="1"/>
</dbReference>
<accession>A0A6A6H516</accession>
<evidence type="ECO:0000259" key="5">
    <source>
        <dbReference type="PROSITE" id="PS50850"/>
    </source>
</evidence>
<evidence type="ECO:0000256" key="3">
    <source>
        <dbReference type="SAM" id="MobiDB-lite"/>
    </source>
</evidence>
<feature type="transmembrane region" description="Helical" evidence="4">
    <location>
        <begin position="212"/>
        <end position="230"/>
    </location>
</feature>
<dbReference type="SUPFAM" id="SSF103473">
    <property type="entry name" value="MFS general substrate transporter"/>
    <property type="match status" value="1"/>
</dbReference>
<reference evidence="6" key="1">
    <citation type="journal article" date="2020" name="Stud. Mycol.">
        <title>101 Dothideomycetes genomes: a test case for predicting lifestyles and emergence of pathogens.</title>
        <authorList>
            <person name="Haridas S."/>
            <person name="Albert R."/>
            <person name="Binder M."/>
            <person name="Bloem J."/>
            <person name="Labutti K."/>
            <person name="Salamov A."/>
            <person name="Andreopoulos B."/>
            <person name="Baker S."/>
            <person name="Barry K."/>
            <person name="Bills G."/>
            <person name="Bluhm B."/>
            <person name="Cannon C."/>
            <person name="Castanera R."/>
            <person name="Culley D."/>
            <person name="Daum C."/>
            <person name="Ezra D."/>
            <person name="Gonzalez J."/>
            <person name="Henrissat B."/>
            <person name="Kuo A."/>
            <person name="Liang C."/>
            <person name="Lipzen A."/>
            <person name="Lutzoni F."/>
            <person name="Magnuson J."/>
            <person name="Mondo S."/>
            <person name="Nolan M."/>
            <person name="Ohm R."/>
            <person name="Pangilinan J."/>
            <person name="Park H.-J."/>
            <person name="Ramirez L."/>
            <person name="Alfaro M."/>
            <person name="Sun H."/>
            <person name="Tritt A."/>
            <person name="Yoshinaga Y."/>
            <person name="Zwiers L.-H."/>
            <person name="Turgeon B."/>
            <person name="Goodwin S."/>
            <person name="Spatafora J."/>
            <person name="Crous P."/>
            <person name="Grigoriev I."/>
        </authorList>
    </citation>
    <scope>NUCLEOTIDE SEQUENCE</scope>
    <source>
        <strain evidence="6">Tuck. ex Michener</strain>
    </source>
</reference>
<feature type="domain" description="Major facilitator superfamily (MFS) profile" evidence="5">
    <location>
        <begin position="285"/>
        <end position="486"/>
    </location>
</feature>
<dbReference type="InterPro" id="IPR011701">
    <property type="entry name" value="MFS"/>
</dbReference>
<dbReference type="Proteomes" id="UP000800092">
    <property type="component" value="Unassembled WGS sequence"/>
</dbReference>
<comment type="similarity">
    <text evidence="2">Belongs to the major facilitator superfamily. Monocarboxylate porter (TC 2.A.1.13) family.</text>
</comment>
<evidence type="ECO:0000256" key="1">
    <source>
        <dbReference type="ARBA" id="ARBA00004141"/>
    </source>
</evidence>
<keyword evidence="4" id="KW-1133">Transmembrane helix</keyword>
<name>A0A6A6H516_VIRVR</name>
<feature type="transmembrane region" description="Helical" evidence="4">
    <location>
        <begin position="422"/>
        <end position="445"/>
    </location>
</feature>
<feature type="transmembrane region" description="Helical" evidence="4">
    <location>
        <begin position="320"/>
        <end position="338"/>
    </location>
</feature>
<feature type="transmembrane region" description="Helical" evidence="4">
    <location>
        <begin position="451"/>
        <end position="473"/>
    </location>
</feature>
<feature type="compositionally biased region" description="Polar residues" evidence="3">
    <location>
        <begin position="63"/>
        <end position="72"/>
    </location>
</feature>
<feature type="transmembrane region" description="Helical" evidence="4">
    <location>
        <begin position="124"/>
        <end position="146"/>
    </location>
</feature>
<feature type="transmembrane region" description="Helical" evidence="4">
    <location>
        <begin position="283"/>
        <end position="308"/>
    </location>
</feature>
<dbReference type="PANTHER" id="PTHR11360:SF177">
    <property type="entry name" value="RIBOFLAVIN TRANSPORTER MCH5"/>
    <property type="match status" value="1"/>
</dbReference>
<protein>
    <submittedName>
        <fullName evidence="6">MFS general substrate transporter</fullName>
    </submittedName>
</protein>
<dbReference type="InterPro" id="IPR050327">
    <property type="entry name" value="Proton-linked_MCT"/>
</dbReference>
<dbReference type="InterPro" id="IPR020846">
    <property type="entry name" value="MFS_dom"/>
</dbReference>
<feature type="transmembrane region" description="Helical" evidence="4">
    <location>
        <begin position="182"/>
        <end position="205"/>
    </location>
</feature>
<gene>
    <name evidence="6" type="ORF">EV356DRAFT_524957</name>
</gene>
<evidence type="ECO:0000313" key="7">
    <source>
        <dbReference type="Proteomes" id="UP000800092"/>
    </source>
</evidence>
<keyword evidence="4" id="KW-0472">Membrane</keyword>
<dbReference type="OrthoDB" id="410267at2759"/>
<feature type="transmembrane region" description="Helical" evidence="4">
    <location>
        <begin position="242"/>
        <end position="262"/>
    </location>
</feature>
<dbReference type="AlphaFoldDB" id="A0A6A6H516"/>
<dbReference type="GO" id="GO:0022857">
    <property type="term" value="F:transmembrane transporter activity"/>
    <property type="evidence" value="ECO:0007669"/>
    <property type="project" value="InterPro"/>
</dbReference>
<evidence type="ECO:0000256" key="2">
    <source>
        <dbReference type="ARBA" id="ARBA00006727"/>
    </source>
</evidence>
<evidence type="ECO:0000313" key="6">
    <source>
        <dbReference type="EMBL" id="KAF2232969.1"/>
    </source>
</evidence>
<feature type="transmembrane region" description="Helical" evidence="4">
    <location>
        <begin position="389"/>
        <end position="410"/>
    </location>
</feature>
<dbReference type="InterPro" id="IPR036259">
    <property type="entry name" value="MFS_trans_sf"/>
</dbReference>
<dbReference type="Gene3D" id="1.20.1250.20">
    <property type="entry name" value="MFS general substrate transporter like domains"/>
    <property type="match status" value="2"/>
</dbReference>
<feature type="transmembrane region" description="Helical" evidence="4">
    <location>
        <begin position="350"/>
        <end position="369"/>
    </location>
</feature>
<dbReference type="GO" id="GO:0016020">
    <property type="term" value="C:membrane"/>
    <property type="evidence" value="ECO:0007669"/>
    <property type="project" value="UniProtKB-SubCell"/>
</dbReference>
<feature type="transmembrane region" description="Helical" evidence="4">
    <location>
        <begin position="153"/>
        <end position="176"/>
    </location>
</feature>
<feature type="compositionally biased region" description="Low complexity" evidence="3">
    <location>
        <begin position="28"/>
        <end position="38"/>
    </location>
</feature>